<gene>
    <name evidence="1" type="ORF">JOM49_008350</name>
</gene>
<comment type="caution">
    <text evidence="1">The sequence shown here is derived from an EMBL/GenBank/DDBJ whole genome shotgun (WGS) entry which is preliminary data.</text>
</comment>
<name>A0ABS4Q578_9PSEU</name>
<keyword evidence="2" id="KW-1185">Reference proteome</keyword>
<evidence type="ECO:0000313" key="2">
    <source>
        <dbReference type="Proteomes" id="UP000741013"/>
    </source>
</evidence>
<organism evidence="1 2">
    <name type="scientific">Amycolatopsis magusensis</name>
    <dbReference type="NCBI Taxonomy" id="882444"/>
    <lineage>
        <taxon>Bacteria</taxon>
        <taxon>Bacillati</taxon>
        <taxon>Actinomycetota</taxon>
        <taxon>Actinomycetes</taxon>
        <taxon>Pseudonocardiales</taxon>
        <taxon>Pseudonocardiaceae</taxon>
        <taxon>Amycolatopsis</taxon>
    </lineage>
</organism>
<reference evidence="1 2" key="1">
    <citation type="submission" date="2021-03" db="EMBL/GenBank/DDBJ databases">
        <title>Sequencing the genomes of 1000 actinobacteria strains.</title>
        <authorList>
            <person name="Klenk H.-P."/>
        </authorList>
    </citation>
    <scope>NUCLEOTIDE SEQUENCE [LARGE SCALE GENOMIC DNA]</scope>
    <source>
        <strain evidence="1 2">DSM 45510</strain>
    </source>
</reference>
<sequence length="39" mass="4353">MIRPTTAWRRTGWRNMWSDLTVDLVLVASCGCTTARLGG</sequence>
<proteinExistence type="predicted"/>
<dbReference type="Proteomes" id="UP000741013">
    <property type="component" value="Unassembled WGS sequence"/>
</dbReference>
<accession>A0ABS4Q578</accession>
<evidence type="ECO:0000313" key="1">
    <source>
        <dbReference type="EMBL" id="MBP2186824.1"/>
    </source>
</evidence>
<dbReference type="EMBL" id="JAGGMS010000001">
    <property type="protein sequence ID" value="MBP2186824.1"/>
    <property type="molecule type" value="Genomic_DNA"/>
</dbReference>
<protein>
    <submittedName>
        <fullName evidence="1">Uncharacterized protein</fullName>
    </submittedName>
</protein>